<dbReference type="EMBL" id="BAABGA010000074">
    <property type="protein sequence ID" value="GAA4465356.1"/>
    <property type="molecule type" value="Genomic_DNA"/>
</dbReference>
<dbReference type="Proteomes" id="UP001500840">
    <property type="component" value="Unassembled WGS sequence"/>
</dbReference>
<evidence type="ECO:0000256" key="1">
    <source>
        <dbReference type="SAM" id="MobiDB-lite"/>
    </source>
</evidence>
<name>A0ABP8NGC1_9BACT</name>
<evidence type="ECO:0000313" key="3">
    <source>
        <dbReference type="Proteomes" id="UP001500840"/>
    </source>
</evidence>
<proteinExistence type="predicted"/>
<comment type="caution">
    <text evidence="2">The sequence shown here is derived from an EMBL/GenBank/DDBJ whole genome shotgun (WGS) entry which is preliminary data.</text>
</comment>
<protein>
    <submittedName>
        <fullName evidence="2">Uncharacterized protein</fullName>
    </submittedName>
</protein>
<feature type="region of interest" description="Disordered" evidence="1">
    <location>
        <begin position="34"/>
        <end position="58"/>
    </location>
</feature>
<gene>
    <name evidence="2" type="ORF">GCM10023156_52990</name>
</gene>
<organism evidence="2 3">
    <name type="scientific">Novipirellula rosea</name>
    <dbReference type="NCBI Taxonomy" id="1031540"/>
    <lineage>
        <taxon>Bacteria</taxon>
        <taxon>Pseudomonadati</taxon>
        <taxon>Planctomycetota</taxon>
        <taxon>Planctomycetia</taxon>
        <taxon>Pirellulales</taxon>
        <taxon>Pirellulaceae</taxon>
        <taxon>Novipirellula</taxon>
    </lineage>
</organism>
<sequence>MTTSQAAPIQINLGRGRVAIDPFTDSDGAHGLIFRDSGEPHDIGEPTGSDHATDHQPEPGEIYLRCANRESALVLMEQVCRVVASFTHAHD</sequence>
<evidence type="ECO:0000313" key="2">
    <source>
        <dbReference type="EMBL" id="GAA4465356.1"/>
    </source>
</evidence>
<dbReference type="RefSeq" id="WP_345326820.1">
    <property type="nucleotide sequence ID" value="NZ_BAABGA010000074.1"/>
</dbReference>
<reference evidence="3" key="1">
    <citation type="journal article" date="2019" name="Int. J. Syst. Evol. Microbiol.">
        <title>The Global Catalogue of Microorganisms (GCM) 10K type strain sequencing project: providing services to taxonomists for standard genome sequencing and annotation.</title>
        <authorList>
            <consortium name="The Broad Institute Genomics Platform"/>
            <consortium name="The Broad Institute Genome Sequencing Center for Infectious Disease"/>
            <person name="Wu L."/>
            <person name="Ma J."/>
        </authorList>
    </citation>
    <scope>NUCLEOTIDE SEQUENCE [LARGE SCALE GENOMIC DNA]</scope>
    <source>
        <strain evidence="3">JCM 17759</strain>
    </source>
</reference>
<accession>A0ABP8NGC1</accession>
<keyword evidence="3" id="KW-1185">Reference proteome</keyword>